<evidence type="ECO:0000256" key="1">
    <source>
        <dbReference type="SAM" id="MobiDB-lite"/>
    </source>
</evidence>
<reference evidence="2 3" key="1">
    <citation type="submission" date="2015-10" db="EMBL/GenBank/DDBJ databases">
        <title>Draft genome of Bosea thiooxidans.</title>
        <authorList>
            <person name="Wang X."/>
        </authorList>
    </citation>
    <scope>NUCLEOTIDE SEQUENCE [LARGE SCALE GENOMIC DNA]</scope>
    <source>
        <strain evidence="2 3">CGMCC 9174</strain>
    </source>
</reference>
<dbReference type="AlphaFoldDB" id="A0A0Q3LYH3"/>
<sequence length="134" mass="14585">MKVPSFLCFGRYAIFGVMKLRLVTHCLILALFVAATTLAAFVSPVTAGFERADTVEMAMPMDGTMPCCPTDHDKAKDCTTNCPALSFCVAKCFASEPTSFVTLPRTFVAELSLSGDEARRQSRPFEPPARPPRS</sequence>
<organism evidence="2 3">
    <name type="scientific">Bosea thiooxidans</name>
    <dbReference type="NCBI Taxonomy" id="53254"/>
    <lineage>
        <taxon>Bacteria</taxon>
        <taxon>Pseudomonadati</taxon>
        <taxon>Pseudomonadota</taxon>
        <taxon>Alphaproteobacteria</taxon>
        <taxon>Hyphomicrobiales</taxon>
        <taxon>Boseaceae</taxon>
        <taxon>Bosea</taxon>
    </lineage>
</organism>
<dbReference type="Proteomes" id="UP000051562">
    <property type="component" value="Unassembled WGS sequence"/>
</dbReference>
<feature type="region of interest" description="Disordered" evidence="1">
    <location>
        <begin position="115"/>
        <end position="134"/>
    </location>
</feature>
<keyword evidence="3" id="KW-1185">Reference proteome</keyword>
<name>A0A0Q3LYH3_9HYPH</name>
<comment type="caution">
    <text evidence="2">The sequence shown here is derived from an EMBL/GenBank/DDBJ whole genome shotgun (WGS) entry which is preliminary data.</text>
</comment>
<protein>
    <submittedName>
        <fullName evidence="2">Uncharacterized protein</fullName>
    </submittedName>
</protein>
<dbReference type="EMBL" id="LMAR01000071">
    <property type="protein sequence ID" value="KQK28465.1"/>
    <property type="molecule type" value="Genomic_DNA"/>
</dbReference>
<evidence type="ECO:0000313" key="3">
    <source>
        <dbReference type="Proteomes" id="UP000051562"/>
    </source>
</evidence>
<dbReference type="STRING" id="53254.SAMN05660750_00194"/>
<feature type="compositionally biased region" description="Pro residues" evidence="1">
    <location>
        <begin position="125"/>
        <end position="134"/>
    </location>
</feature>
<evidence type="ECO:0000313" key="2">
    <source>
        <dbReference type="EMBL" id="KQK28465.1"/>
    </source>
</evidence>
<gene>
    <name evidence="2" type="ORF">ARD30_21820</name>
</gene>
<proteinExistence type="predicted"/>
<accession>A0A0Q3LYH3</accession>